<comment type="caution">
    <text evidence="2">The sequence shown here is derived from an EMBL/GenBank/DDBJ whole genome shotgun (WGS) entry which is preliminary data.</text>
</comment>
<evidence type="ECO:0000313" key="2">
    <source>
        <dbReference type="EMBL" id="VUC25916.1"/>
    </source>
</evidence>
<accession>A0ABY6U6H9</accession>
<organism evidence="2 3">
    <name type="scientific">Bionectria ochroleuca</name>
    <name type="common">Gliocladium roseum</name>
    <dbReference type="NCBI Taxonomy" id="29856"/>
    <lineage>
        <taxon>Eukaryota</taxon>
        <taxon>Fungi</taxon>
        <taxon>Dikarya</taxon>
        <taxon>Ascomycota</taxon>
        <taxon>Pezizomycotina</taxon>
        <taxon>Sordariomycetes</taxon>
        <taxon>Hypocreomycetidae</taxon>
        <taxon>Hypocreales</taxon>
        <taxon>Bionectriaceae</taxon>
        <taxon>Clonostachys</taxon>
    </lineage>
</organism>
<evidence type="ECO:0000256" key="1">
    <source>
        <dbReference type="SAM" id="MobiDB-lite"/>
    </source>
</evidence>
<evidence type="ECO:0000313" key="3">
    <source>
        <dbReference type="Proteomes" id="UP000766486"/>
    </source>
</evidence>
<proteinExistence type="predicted"/>
<dbReference type="EMBL" id="CABFNS010000741">
    <property type="protein sequence ID" value="VUC25916.1"/>
    <property type="molecule type" value="Genomic_DNA"/>
</dbReference>
<feature type="compositionally biased region" description="Polar residues" evidence="1">
    <location>
        <begin position="117"/>
        <end position="126"/>
    </location>
</feature>
<evidence type="ECO:0008006" key="4">
    <source>
        <dbReference type="Google" id="ProtNLM"/>
    </source>
</evidence>
<reference evidence="2 3" key="1">
    <citation type="submission" date="2019-06" db="EMBL/GenBank/DDBJ databases">
        <authorList>
            <person name="Broberg M."/>
        </authorList>
    </citation>
    <scope>NUCLEOTIDE SEQUENCE [LARGE SCALE GENOMIC DNA]</scope>
</reference>
<dbReference type="Proteomes" id="UP000766486">
    <property type="component" value="Unassembled WGS sequence"/>
</dbReference>
<gene>
    <name evidence="2" type="ORF">CLO192961_LOCUS176523</name>
</gene>
<feature type="region of interest" description="Disordered" evidence="1">
    <location>
        <begin position="415"/>
        <end position="435"/>
    </location>
</feature>
<sequence length="435" mass="49930">MEVFGAVGTAISLITLARNNMGRAQRLGRTVDDLREILSDVMELQDYVDPEEDVDLLDRISRIIDEVMEMIEENSTTIRVAMTFFWNSSLEGDVYRLNAKLSRLHEMLKTRTRQRRMSNASIPNIKSSPQHSPYSPPSTVQRELLPESRLTQLHTTLVFQDSENEDVRPPLQLEWFSILEHNYVSNFRTIQYETSDRNTVVTHEVRFGTIPNTPQNLDANECDFLEEQLLTVETLTDYAVYRLDPIYKFETSRACDKFMAKVRERELVGKFLPIEISKKNTQSPWKNLCCMMVGGSKDILLARDKVVCLWEKSRGLGKIPDTTITFHDRNTRKYIEWPLRDFIDASPVMNRAVELSWRNTADVAVFTFAGQPEAREFASVFDRQRKRRASSVNLTNGNLMQRQTQAAGVAAVAELESTPKEPVELDAGPIRAELE</sequence>
<feature type="region of interest" description="Disordered" evidence="1">
    <location>
        <begin position="111"/>
        <end position="142"/>
    </location>
</feature>
<name>A0ABY6U6H9_BIOOC</name>
<keyword evidence="3" id="KW-1185">Reference proteome</keyword>
<protein>
    <recommendedName>
        <fullName evidence="4">Fungal N-terminal domain-containing protein</fullName>
    </recommendedName>
</protein>